<gene>
    <name evidence="2" type="ORF">VNI00_010573</name>
</gene>
<accession>A0AAW0CIF0</accession>
<organism evidence="2 3">
    <name type="scientific">Paramarasmius palmivorus</name>
    <dbReference type="NCBI Taxonomy" id="297713"/>
    <lineage>
        <taxon>Eukaryota</taxon>
        <taxon>Fungi</taxon>
        <taxon>Dikarya</taxon>
        <taxon>Basidiomycota</taxon>
        <taxon>Agaricomycotina</taxon>
        <taxon>Agaricomycetes</taxon>
        <taxon>Agaricomycetidae</taxon>
        <taxon>Agaricales</taxon>
        <taxon>Marasmiineae</taxon>
        <taxon>Marasmiaceae</taxon>
        <taxon>Paramarasmius</taxon>
    </lineage>
</organism>
<name>A0AAW0CIF0_9AGAR</name>
<keyword evidence="3" id="KW-1185">Reference proteome</keyword>
<evidence type="ECO:0000256" key="1">
    <source>
        <dbReference type="SAM" id="MobiDB-lite"/>
    </source>
</evidence>
<proteinExistence type="predicted"/>
<comment type="caution">
    <text evidence="2">The sequence shown here is derived from an EMBL/GenBank/DDBJ whole genome shotgun (WGS) entry which is preliminary data.</text>
</comment>
<protein>
    <submittedName>
        <fullName evidence="2">Uncharacterized protein</fullName>
    </submittedName>
</protein>
<dbReference type="Proteomes" id="UP001383192">
    <property type="component" value="Unassembled WGS sequence"/>
</dbReference>
<evidence type="ECO:0000313" key="3">
    <source>
        <dbReference type="Proteomes" id="UP001383192"/>
    </source>
</evidence>
<sequence>MFVSTASIVLPTNVDATPLSGFEQTVIFDLIDVDSRISESSGVDCVSEMEMAELMSVLADFVTTDTPQPNTVERAPFTSIGNIPNARPATTANATTIRRRRRVPKENVKPLSATDNRRRRRATPGSLVEAMLRPTTRPW</sequence>
<dbReference type="AlphaFoldDB" id="A0AAW0CIF0"/>
<evidence type="ECO:0000313" key="2">
    <source>
        <dbReference type="EMBL" id="KAK7038689.1"/>
    </source>
</evidence>
<reference evidence="2 3" key="1">
    <citation type="submission" date="2024-01" db="EMBL/GenBank/DDBJ databases">
        <title>A draft genome for a cacao thread blight-causing isolate of Paramarasmius palmivorus.</title>
        <authorList>
            <person name="Baruah I.K."/>
            <person name="Bukari Y."/>
            <person name="Amoako-Attah I."/>
            <person name="Meinhardt L.W."/>
            <person name="Bailey B.A."/>
            <person name="Cohen S.P."/>
        </authorList>
    </citation>
    <scope>NUCLEOTIDE SEQUENCE [LARGE SCALE GENOMIC DNA]</scope>
    <source>
        <strain evidence="2 3">GH-12</strain>
    </source>
</reference>
<dbReference type="EMBL" id="JAYKXP010000043">
    <property type="protein sequence ID" value="KAK7038689.1"/>
    <property type="molecule type" value="Genomic_DNA"/>
</dbReference>
<feature type="compositionally biased region" description="Low complexity" evidence="1">
    <location>
        <begin position="83"/>
        <end position="96"/>
    </location>
</feature>
<feature type="region of interest" description="Disordered" evidence="1">
    <location>
        <begin position="67"/>
        <end position="139"/>
    </location>
</feature>